<comment type="caution">
    <text evidence="1">The sequence shown here is derived from an EMBL/GenBank/DDBJ whole genome shotgun (WGS) entry which is preliminary data.</text>
</comment>
<reference evidence="1 2" key="1">
    <citation type="submission" date="2024-01" db="EMBL/GenBank/DDBJ databases">
        <title>The genomes of 5 underutilized Papilionoideae crops provide insights into root nodulation and disease resistanc.</title>
        <authorList>
            <person name="Yuan L."/>
        </authorList>
    </citation>
    <scope>NUCLEOTIDE SEQUENCE [LARGE SCALE GENOMIC DNA]</scope>
    <source>
        <strain evidence="1">ZHUSHIDOU_FW_LH</strain>
        <tissue evidence="1">Leaf</tissue>
    </source>
</reference>
<proteinExistence type="predicted"/>
<sequence>MLDIRRPRYPGLDSRDRFSHSNEMLGTWRPRCLGIDARSVWPLDARLLHKRVSFSIELMRLRKKDGDRFRKGCHALILKDRLQFSGWRVFAV</sequence>
<dbReference type="Proteomes" id="UP001372338">
    <property type="component" value="Unassembled WGS sequence"/>
</dbReference>
<name>A0AAN9F177_CROPI</name>
<gene>
    <name evidence="1" type="ORF">RIF29_18631</name>
</gene>
<dbReference type="AlphaFoldDB" id="A0AAN9F177"/>
<evidence type="ECO:0000313" key="2">
    <source>
        <dbReference type="Proteomes" id="UP001372338"/>
    </source>
</evidence>
<keyword evidence="2" id="KW-1185">Reference proteome</keyword>
<organism evidence="1 2">
    <name type="scientific">Crotalaria pallida</name>
    <name type="common">Smooth rattlebox</name>
    <name type="synonym">Crotalaria striata</name>
    <dbReference type="NCBI Taxonomy" id="3830"/>
    <lineage>
        <taxon>Eukaryota</taxon>
        <taxon>Viridiplantae</taxon>
        <taxon>Streptophyta</taxon>
        <taxon>Embryophyta</taxon>
        <taxon>Tracheophyta</taxon>
        <taxon>Spermatophyta</taxon>
        <taxon>Magnoliopsida</taxon>
        <taxon>eudicotyledons</taxon>
        <taxon>Gunneridae</taxon>
        <taxon>Pentapetalae</taxon>
        <taxon>rosids</taxon>
        <taxon>fabids</taxon>
        <taxon>Fabales</taxon>
        <taxon>Fabaceae</taxon>
        <taxon>Papilionoideae</taxon>
        <taxon>50 kb inversion clade</taxon>
        <taxon>genistoids sensu lato</taxon>
        <taxon>core genistoids</taxon>
        <taxon>Crotalarieae</taxon>
        <taxon>Crotalaria</taxon>
    </lineage>
</organism>
<dbReference type="EMBL" id="JAYWIO010000004">
    <property type="protein sequence ID" value="KAK7265993.1"/>
    <property type="molecule type" value="Genomic_DNA"/>
</dbReference>
<evidence type="ECO:0000313" key="1">
    <source>
        <dbReference type="EMBL" id="KAK7265993.1"/>
    </source>
</evidence>
<accession>A0AAN9F177</accession>
<protein>
    <submittedName>
        <fullName evidence="1">Uncharacterized protein</fullName>
    </submittedName>
</protein>